<evidence type="ECO:0000313" key="2">
    <source>
        <dbReference type="Proteomes" id="UP000814140"/>
    </source>
</evidence>
<sequence>MLAAATSFFSRSNISQSYTIGGTSAGSRSGTPAPSGSPSASLPVVAHIPSFQVGLWRVQSATHKVTGKRVSVWTFDKRSTEMDRMTPLARDKTLEVLKAEATSLSKLRHPCILEMVEPLEDTRSEIVFATEPLLSSLYLAIPGSPYSSSLVDLDEVEIQKGILQLCKGLSFLHTSARTIHSNINPESILINNAGDWKLGGLGLTIPLQNPDGSPTAWEFPTFDNRMSAYAQRSFDYIGKQGACKLVSPEYALDEVLTTASDMYSLGCLMYAVHLKGEPPYKNFGNLGSVREHAGRPLGGMERLDRDLQTMLSSLITRQPHGRPTPATLPSHAFFSSLPISTLNFLDRSNFAAKSREEKISFMKGLTSVLDRFSEGLRIRKILPSLLEEMKDTHLLPYILPNVFSISKIISAPQFASLVLPSLKPLFVIKEPPQNMLTLLDNLGTLQGKTEKNIFREHVLPLVYNALESEHAIVQERALGVVPDLCETIDYAEVQGVLFPRVALVFTKTRILSVKVATLVTFLTLVKTLDQSSLTQKLVPLLSKIRTKEPAVTMATLSVQEAMGLKVDREAVATLVLPQLWAMSMGPLLNVQQFQRFMDVIRKLGDRVEKEHNQYLRDSQRIEDRSAVANTGTPGTGGMNGGVDFESLVGGAGVATVKADTDMDGHTSWDDDVWGSILATGPAVRSVMLSPHPTPASPAAPAPAQPVSQPAQTFPSQAGLSGMATVGSSRSKRGLGATSIPSASFNSAPFQSSAQPARSSLGSPMQPATSSFSSPKAASQLIATAAKPNYNISLSGIASSTPPRPAMNAPMSVTAAPLQPSQPQVPNYNLSLTALSPSAPQTSSPPMYASRPAMGDMLVPLKPQQPSWSSGSTNKPSKDVWGDFDPLA</sequence>
<evidence type="ECO:0000313" key="1">
    <source>
        <dbReference type="EMBL" id="KAI0057125.1"/>
    </source>
</evidence>
<accession>A0ACB8SL11</accession>
<keyword evidence="2" id="KW-1185">Reference proteome</keyword>
<proteinExistence type="predicted"/>
<organism evidence="1 2">
    <name type="scientific">Artomyces pyxidatus</name>
    <dbReference type="NCBI Taxonomy" id="48021"/>
    <lineage>
        <taxon>Eukaryota</taxon>
        <taxon>Fungi</taxon>
        <taxon>Dikarya</taxon>
        <taxon>Basidiomycota</taxon>
        <taxon>Agaricomycotina</taxon>
        <taxon>Agaricomycetes</taxon>
        <taxon>Russulales</taxon>
        <taxon>Auriscalpiaceae</taxon>
        <taxon>Artomyces</taxon>
    </lineage>
</organism>
<reference evidence="1" key="2">
    <citation type="journal article" date="2022" name="New Phytol.">
        <title>Evolutionary transition to the ectomycorrhizal habit in the genomes of a hyperdiverse lineage of mushroom-forming fungi.</title>
        <authorList>
            <person name="Looney B."/>
            <person name="Miyauchi S."/>
            <person name="Morin E."/>
            <person name="Drula E."/>
            <person name="Courty P.E."/>
            <person name="Kohler A."/>
            <person name="Kuo A."/>
            <person name="LaButti K."/>
            <person name="Pangilinan J."/>
            <person name="Lipzen A."/>
            <person name="Riley R."/>
            <person name="Andreopoulos W."/>
            <person name="He G."/>
            <person name="Johnson J."/>
            <person name="Nolan M."/>
            <person name="Tritt A."/>
            <person name="Barry K.W."/>
            <person name="Grigoriev I.V."/>
            <person name="Nagy L.G."/>
            <person name="Hibbett D."/>
            <person name="Henrissat B."/>
            <person name="Matheny P.B."/>
            <person name="Labbe J."/>
            <person name="Martin F.M."/>
        </authorList>
    </citation>
    <scope>NUCLEOTIDE SEQUENCE</scope>
    <source>
        <strain evidence="1">HHB10654</strain>
    </source>
</reference>
<dbReference type="Proteomes" id="UP000814140">
    <property type="component" value="Unassembled WGS sequence"/>
</dbReference>
<name>A0ACB8SL11_9AGAM</name>
<gene>
    <name evidence="1" type="ORF">BV25DRAFT_1812892</name>
</gene>
<reference evidence="1" key="1">
    <citation type="submission" date="2021-03" db="EMBL/GenBank/DDBJ databases">
        <authorList>
            <consortium name="DOE Joint Genome Institute"/>
            <person name="Ahrendt S."/>
            <person name="Looney B.P."/>
            <person name="Miyauchi S."/>
            <person name="Morin E."/>
            <person name="Drula E."/>
            <person name="Courty P.E."/>
            <person name="Chicoki N."/>
            <person name="Fauchery L."/>
            <person name="Kohler A."/>
            <person name="Kuo A."/>
            <person name="Labutti K."/>
            <person name="Pangilinan J."/>
            <person name="Lipzen A."/>
            <person name="Riley R."/>
            <person name="Andreopoulos W."/>
            <person name="He G."/>
            <person name="Johnson J."/>
            <person name="Barry K.W."/>
            <person name="Grigoriev I.V."/>
            <person name="Nagy L."/>
            <person name="Hibbett D."/>
            <person name="Henrissat B."/>
            <person name="Matheny P.B."/>
            <person name="Labbe J."/>
            <person name="Martin F."/>
        </authorList>
    </citation>
    <scope>NUCLEOTIDE SEQUENCE</scope>
    <source>
        <strain evidence="1">HHB10654</strain>
    </source>
</reference>
<dbReference type="EMBL" id="MU277252">
    <property type="protein sequence ID" value="KAI0057125.1"/>
    <property type="molecule type" value="Genomic_DNA"/>
</dbReference>
<comment type="caution">
    <text evidence="1">The sequence shown here is derived from an EMBL/GenBank/DDBJ whole genome shotgun (WGS) entry which is preliminary data.</text>
</comment>
<protein>
    <submittedName>
        <fullName evidence="1">Kinase-like protein</fullName>
    </submittedName>
</protein>